<dbReference type="Pfam" id="PF13927">
    <property type="entry name" value="Ig_3"/>
    <property type="match status" value="1"/>
</dbReference>
<evidence type="ECO:0000256" key="2">
    <source>
        <dbReference type="ARBA" id="ARBA00022692"/>
    </source>
</evidence>
<dbReference type="Pfam" id="PF25059">
    <property type="entry name" value="FN3_DSCAM-DSCAML_C"/>
    <property type="match status" value="1"/>
</dbReference>
<keyword evidence="4" id="KW-0677">Repeat</keyword>
<evidence type="ECO:0000256" key="8">
    <source>
        <dbReference type="ARBA" id="ARBA00023157"/>
    </source>
</evidence>
<dbReference type="Gene3D" id="2.60.40.10">
    <property type="entry name" value="Immunoglobulins"/>
    <property type="match status" value="7"/>
</dbReference>
<evidence type="ECO:0000256" key="7">
    <source>
        <dbReference type="ARBA" id="ARBA00023136"/>
    </source>
</evidence>
<dbReference type="PANTHER" id="PTHR10075:SF14">
    <property type="entry name" value="CELL ADHESION MOLECULE DSCAM2-RELATED"/>
    <property type="match status" value="1"/>
</dbReference>
<dbReference type="GO" id="GO:0070593">
    <property type="term" value="P:dendrite self-avoidance"/>
    <property type="evidence" value="ECO:0007669"/>
    <property type="project" value="TreeGrafter"/>
</dbReference>
<dbReference type="GO" id="GO:0007411">
    <property type="term" value="P:axon guidance"/>
    <property type="evidence" value="ECO:0007669"/>
    <property type="project" value="TreeGrafter"/>
</dbReference>
<comment type="subcellular location">
    <subcellularLocation>
        <location evidence="1">Membrane</location>
        <topology evidence="1">Single-pass membrane protein</topology>
    </subcellularLocation>
</comment>
<dbReference type="EMBL" id="JXLN01012231">
    <property type="protein sequence ID" value="KPM08171.1"/>
    <property type="molecule type" value="Genomic_DNA"/>
</dbReference>
<dbReference type="AlphaFoldDB" id="A0A132AAZ9"/>
<keyword evidence="9" id="KW-0393">Immunoglobulin domain</keyword>
<keyword evidence="5" id="KW-0130">Cell adhesion</keyword>
<dbReference type="InterPro" id="IPR013783">
    <property type="entry name" value="Ig-like_fold"/>
</dbReference>
<gene>
    <name evidence="10" type="ORF">QR98_0066850</name>
</gene>
<dbReference type="PROSITE" id="PS50835">
    <property type="entry name" value="IG_LIKE"/>
    <property type="match status" value="4"/>
</dbReference>
<dbReference type="SUPFAM" id="SSF49265">
    <property type="entry name" value="Fibronectin type III"/>
    <property type="match status" value="2"/>
</dbReference>
<proteinExistence type="predicted"/>
<dbReference type="VEuPathDB" id="VectorBase:SSCA004150"/>
<organism evidence="10 11">
    <name type="scientific">Sarcoptes scabiei</name>
    <name type="common">Itch mite</name>
    <name type="synonym">Acarus scabiei</name>
    <dbReference type="NCBI Taxonomy" id="52283"/>
    <lineage>
        <taxon>Eukaryota</taxon>
        <taxon>Metazoa</taxon>
        <taxon>Ecdysozoa</taxon>
        <taxon>Arthropoda</taxon>
        <taxon>Chelicerata</taxon>
        <taxon>Arachnida</taxon>
        <taxon>Acari</taxon>
        <taxon>Acariformes</taxon>
        <taxon>Sarcoptiformes</taxon>
        <taxon>Astigmata</taxon>
        <taxon>Psoroptidia</taxon>
        <taxon>Sarcoptoidea</taxon>
        <taxon>Sarcoptidae</taxon>
        <taxon>Sarcoptinae</taxon>
        <taxon>Sarcoptes</taxon>
    </lineage>
</organism>
<dbReference type="InterPro" id="IPR003599">
    <property type="entry name" value="Ig_sub"/>
</dbReference>
<dbReference type="GO" id="GO:0030424">
    <property type="term" value="C:axon"/>
    <property type="evidence" value="ECO:0007669"/>
    <property type="project" value="TreeGrafter"/>
</dbReference>
<dbReference type="InterPro" id="IPR056754">
    <property type="entry name" value="DSCAM/DSCAML_C"/>
</dbReference>
<keyword evidence="3" id="KW-0732">Signal</keyword>
<dbReference type="SMART" id="SM00408">
    <property type="entry name" value="IGc2"/>
    <property type="match status" value="4"/>
</dbReference>
<keyword evidence="2" id="KW-0812">Transmembrane</keyword>
<accession>A0A132AAZ9</accession>
<comment type="caution">
    <text evidence="10">The sequence shown here is derived from an EMBL/GenBank/DDBJ whole genome shotgun (WGS) entry which is preliminary data.</text>
</comment>
<dbReference type="GO" id="GO:0007156">
    <property type="term" value="P:homophilic cell adhesion via plasma membrane adhesion molecules"/>
    <property type="evidence" value="ECO:0007669"/>
    <property type="project" value="TreeGrafter"/>
</dbReference>
<dbReference type="CDD" id="cd00063">
    <property type="entry name" value="FN3"/>
    <property type="match status" value="3"/>
</dbReference>
<dbReference type="Pfam" id="PF00041">
    <property type="entry name" value="fn3"/>
    <property type="match status" value="2"/>
</dbReference>
<dbReference type="GO" id="GO:0005886">
    <property type="term" value="C:plasma membrane"/>
    <property type="evidence" value="ECO:0007669"/>
    <property type="project" value="TreeGrafter"/>
</dbReference>
<keyword evidence="7" id="KW-0472">Membrane</keyword>
<dbReference type="GO" id="GO:0098632">
    <property type="term" value="F:cell-cell adhesion mediator activity"/>
    <property type="evidence" value="ECO:0007669"/>
    <property type="project" value="TreeGrafter"/>
</dbReference>
<dbReference type="InterPro" id="IPR036116">
    <property type="entry name" value="FN3_sf"/>
</dbReference>
<dbReference type="OrthoDB" id="152385at2759"/>
<dbReference type="InterPro" id="IPR013098">
    <property type="entry name" value="Ig_I-set"/>
</dbReference>
<dbReference type="InterPro" id="IPR003961">
    <property type="entry name" value="FN3_dom"/>
</dbReference>
<evidence type="ECO:0000256" key="9">
    <source>
        <dbReference type="ARBA" id="ARBA00023319"/>
    </source>
</evidence>
<evidence type="ECO:0000256" key="1">
    <source>
        <dbReference type="ARBA" id="ARBA00004167"/>
    </source>
</evidence>
<evidence type="ECO:0000256" key="5">
    <source>
        <dbReference type="ARBA" id="ARBA00022889"/>
    </source>
</evidence>
<dbReference type="InterPro" id="IPR003598">
    <property type="entry name" value="Ig_sub2"/>
</dbReference>
<sequence>MDASLYQTEIRGNGQILVIRSVNILQHSGQWICVANNSVGEEKVSIRLLVNEPLSVQIEPRKAQIDAGRSLTINCSSNGDPPIRPPMWFYNGKKNDEAQATMELKLGDVAPLMLENFKEKQIVEPGNTVSLRCVVIGTPLPQIRWLLDGQPIPNLSRFRSGDHVTSEGKVVSFVNITNVRVVDGGQFSCLAENEVGKVLFNGLVLVNGGPTLRTTFYGHHNQSVVAGQNTIIRCPVIGYPIESIVWEHDSNILPANHRQSIDPIIDGYGGTLRINNVHSFQDSDNSTVEIVVNVPPKWVHEPKNSEVILSRSLTLNCQAEGFPKPKIVWKKATNSMTSLMMATNQNENFNYEKIKSLSSYSENNGGGNQNNDFRDILSSYRYQVFSNGSLFLQETEITDSGLYMCQISNGVGVDLSKVIQIQVRQPPRVETKFSTETVIKGSNATIRCRSEGDPILSAEWKRDMQPIESKQIGGRYIIKEDSIDDRDNLISYLEILDTRRLDSALFTCTISNNYGSDICNVQLIIQEVPEPPRDVGINEITSRSIKIKWKPSFAGNSAIVGFIVQYQSRCFDENSVNENQIVDKRNSQHYIQLEQRKFSGRSDELIVPLWKELYINDPNAQSYILRELYPWCEYELRMRAKNSIGLSDPSQLVLFRTAEEMPGGPPLDVSVEPISSNSLKIKWRPPDKFLQFGQIKGYYIGYRIIDTISSNGNSNNIKTKKTSNDQNHFMNVEGPTEQYAYKNVEVNLVESNVYEVAYLTNLKKNTIYAVVVQAFNAAGAGPRSDEMRRHIENNLKCGTKYLMYMTYDNSPIATSTGEIITTRTKGTVAISPTTEEFLKINETAVTLNFESWQNGGCPIQNFSIKYRHLYQKHWKIIGVVPYDYGQLQAKPYSINSLEPDQFYLLSVIASSAAGMTEAIYNFSTTNTTTMVFRLSPPDLASFEYTSNAPFHNVTIMLPIIISVIVLIAVLATLIAFIKKQELLREQRECISNSSQSLHLRSSSIRSKNDITETVAYPMVDYAHAVCHTPQSSAKIADVNNSYVANSLQIQTSDALGHCGLNALDGIYSKTYQANNPNLMYSPSKRIVLCDNTDQQTSNELVQYPKQSQRIDQFIKSSNGHHIYAEPNPSSSSPSILHHQGYAQPRCLVSDLLVNNAANVPLTTSNLSTEAGNIQNLINGNANANNLITTINNVNSDENFCALVNTSTHL</sequence>
<keyword evidence="6" id="KW-1133">Transmembrane helix</keyword>
<evidence type="ECO:0000313" key="11">
    <source>
        <dbReference type="Proteomes" id="UP000616769"/>
    </source>
</evidence>
<dbReference type="PROSITE" id="PS50853">
    <property type="entry name" value="FN3"/>
    <property type="match status" value="3"/>
</dbReference>
<dbReference type="FunFam" id="2.60.40.10:FF:000017">
    <property type="entry name" value="Down syndrome cell adhesion molecule b"/>
    <property type="match status" value="1"/>
</dbReference>
<reference evidence="10 11" key="1">
    <citation type="journal article" date="2015" name="Parasit. Vectors">
        <title>Draft genome of the scabies mite.</title>
        <authorList>
            <person name="Rider S.D.Jr."/>
            <person name="Morgan M.S."/>
            <person name="Arlian L.G."/>
        </authorList>
    </citation>
    <scope>NUCLEOTIDE SEQUENCE [LARGE SCALE GENOMIC DNA]</scope>
    <source>
        <strain evidence="10">Arlian Lab</strain>
    </source>
</reference>
<evidence type="ECO:0000256" key="3">
    <source>
        <dbReference type="ARBA" id="ARBA00022729"/>
    </source>
</evidence>
<evidence type="ECO:0000256" key="4">
    <source>
        <dbReference type="ARBA" id="ARBA00022737"/>
    </source>
</evidence>
<dbReference type="SUPFAM" id="SSF48726">
    <property type="entry name" value="Immunoglobulin"/>
    <property type="match status" value="5"/>
</dbReference>
<evidence type="ECO:0000256" key="6">
    <source>
        <dbReference type="ARBA" id="ARBA00022989"/>
    </source>
</evidence>
<name>A0A132AAZ9_SARSC</name>
<keyword evidence="8" id="KW-1015">Disulfide bond</keyword>
<dbReference type="PANTHER" id="PTHR10075">
    <property type="entry name" value="BASIGIN RELATED"/>
    <property type="match status" value="1"/>
</dbReference>
<dbReference type="SMART" id="SM00060">
    <property type="entry name" value="FN3"/>
    <property type="match status" value="3"/>
</dbReference>
<dbReference type="Pfam" id="PF07679">
    <property type="entry name" value="I-set"/>
    <property type="match status" value="2"/>
</dbReference>
<protein>
    <submittedName>
        <fullName evidence="10">Cell adhesion molecule-like protein 12</fullName>
    </submittedName>
</protein>
<dbReference type="SMART" id="SM00409">
    <property type="entry name" value="IG"/>
    <property type="match status" value="4"/>
</dbReference>
<dbReference type="InterPro" id="IPR036179">
    <property type="entry name" value="Ig-like_dom_sf"/>
</dbReference>
<dbReference type="InterPro" id="IPR007110">
    <property type="entry name" value="Ig-like_dom"/>
</dbReference>
<dbReference type="Proteomes" id="UP000616769">
    <property type="component" value="Unassembled WGS sequence"/>
</dbReference>
<evidence type="ECO:0000313" key="10">
    <source>
        <dbReference type="EMBL" id="KPM08171.1"/>
    </source>
</evidence>